<dbReference type="PROSITE" id="PS51318">
    <property type="entry name" value="TAT"/>
    <property type="match status" value="1"/>
</dbReference>
<dbReference type="SUPFAM" id="SSF49464">
    <property type="entry name" value="Carboxypeptidase regulatory domain-like"/>
    <property type="match status" value="1"/>
</dbReference>
<evidence type="ECO:0000256" key="5">
    <source>
        <dbReference type="PROSITE-ProRule" id="PRU01240"/>
    </source>
</evidence>
<dbReference type="InterPro" id="IPR015500">
    <property type="entry name" value="Peptidase_S8_subtilisin-rel"/>
</dbReference>
<feature type="signal peptide" evidence="6">
    <location>
        <begin position="1"/>
        <end position="40"/>
    </location>
</feature>
<evidence type="ECO:0000259" key="7">
    <source>
        <dbReference type="Pfam" id="PF00082"/>
    </source>
</evidence>
<evidence type="ECO:0000313" key="9">
    <source>
        <dbReference type="EMBL" id="GAA3379146.1"/>
    </source>
</evidence>
<evidence type="ECO:0000256" key="4">
    <source>
        <dbReference type="ARBA" id="ARBA00022825"/>
    </source>
</evidence>
<dbReference type="SUPFAM" id="SSF49452">
    <property type="entry name" value="Starch-binding domain-like"/>
    <property type="match status" value="2"/>
</dbReference>
<dbReference type="PRINTS" id="PR00723">
    <property type="entry name" value="SUBTILISIN"/>
</dbReference>
<dbReference type="InterPro" id="IPR008969">
    <property type="entry name" value="CarboxyPept-like_regulatory"/>
</dbReference>
<proteinExistence type="inferred from homology"/>
<evidence type="ECO:0008006" key="11">
    <source>
        <dbReference type="Google" id="ProtNLM"/>
    </source>
</evidence>
<feature type="active site" description="Charge relay system" evidence="5">
    <location>
        <position position="427"/>
    </location>
</feature>
<dbReference type="InterPro" id="IPR021720">
    <property type="entry name" value="Malectin_dom"/>
</dbReference>
<evidence type="ECO:0000256" key="3">
    <source>
        <dbReference type="ARBA" id="ARBA00022801"/>
    </source>
</evidence>
<gene>
    <name evidence="9" type="ORF">GCM10020367_61540</name>
</gene>
<dbReference type="Gene3D" id="2.60.40.1120">
    <property type="entry name" value="Carboxypeptidase-like, regulatory domain"/>
    <property type="match status" value="3"/>
</dbReference>
<dbReference type="SUPFAM" id="SSF49785">
    <property type="entry name" value="Galactose-binding domain-like"/>
    <property type="match status" value="1"/>
</dbReference>
<evidence type="ECO:0000256" key="1">
    <source>
        <dbReference type="ARBA" id="ARBA00011073"/>
    </source>
</evidence>
<dbReference type="Gene3D" id="2.60.120.430">
    <property type="entry name" value="Galactose-binding lectin"/>
    <property type="match status" value="1"/>
</dbReference>
<dbReference type="Pfam" id="PF13620">
    <property type="entry name" value="CarboxypepD_reg"/>
    <property type="match status" value="1"/>
</dbReference>
<dbReference type="PROSITE" id="PS00138">
    <property type="entry name" value="SUBTILASE_SER"/>
    <property type="match status" value="1"/>
</dbReference>
<dbReference type="EMBL" id="BAAAYL010000001">
    <property type="protein sequence ID" value="GAA3379146.1"/>
    <property type="molecule type" value="Genomic_DNA"/>
</dbReference>
<evidence type="ECO:0000256" key="6">
    <source>
        <dbReference type="SAM" id="SignalP"/>
    </source>
</evidence>
<keyword evidence="6" id="KW-0732">Signal</keyword>
<keyword evidence="10" id="KW-1185">Reference proteome</keyword>
<evidence type="ECO:0000256" key="2">
    <source>
        <dbReference type="ARBA" id="ARBA00022670"/>
    </source>
</evidence>
<feature type="chain" id="PRO_5045470915" description="Peptidase" evidence="6">
    <location>
        <begin position="41"/>
        <end position="1200"/>
    </location>
</feature>
<keyword evidence="2 5" id="KW-0645">Protease</keyword>
<dbReference type="InterPro" id="IPR000209">
    <property type="entry name" value="Peptidase_S8/S53_dom"/>
</dbReference>
<feature type="domain" description="Malectin" evidence="8">
    <location>
        <begin position="1052"/>
        <end position="1192"/>
    </location>
</feature>
<dbReference type="InterPro" id="IPR006311">
    <property type="entry name" value="TAT_signal"/>
</dbReference>
<dbReference type="InterPro" id="IPR033857">
    <property type="entry name" value="Bacillopeptidase_F"/>
</dbReference>
<dbReference type="Proteomes" id="UP001499990">
    <property type="component" value="Unassembled WGS sequence"/>
</dbReference>
<dbReference type="Pfam" id="PF11721">
    <property type="entry name" value="Malectin"/>
    <property type="match status" value="1"/>
</dbReference>
<feature type="active site" description="Charge relay system" evidence="5">
    <location>
        <position position="255"/>
    </location>
</feature>
<sequence>MARHRTAGPSSSDRRRTALAALTAAVMALPLAIGAQPALAQTDDPPALSAFQAKSEGELLDRFAEKADGAKLAFWVTMKDSADLSEAKKAKSKAAKARAVRAAETSFAKKSQAGVIAAAKDAGAKYQSFWISNTVKITGTQALAEKLATRSDVAALEADTPVDMPDPIASATEPTVNGIEWNVDRINAPKVWNELGVTGEDIVVANIDTGVQYDHPAIKAKYRGLKPDGTYDHAYNFFDPANICAGDTPCDNNGHGTHTMGTMVGDDGGANQIGVAPGAKWIAAKGCESSTCSRASLLSAGQWVIAPTDLSGANPRPDLAPDVVNNSWGANRIDTWYKDTVQSWRDAGIFPAFSNGNNGPGCNTAGEPGANVNSYASGAFDVNNAIAPFSSRGTGEGGAIKPNIAAPGANVRSSVAGGGYLPMSGTSMASPHTAATVALMWSASPAIRGDIAETEKLLNLTAIDVDATNCGGTAANNNVFGEGRLDAFAAVSATPRGALGALEGKVTSGGAALAGATVSLDGPMKRTGTTGADGSYTWPKLMVGDYKVTITKFGYLTGTGELTVTEGRTTTRDFAVDAAPTVVLKGKVTSEGGAEGGASLVVQGTSVTATAAADGSYEMTLPVGTHNVAVTSAGRCASAISVSVELAADKTQDIQLPSRTDAFGHACRLSSGGDFPTGETKLTLSGTASSAKIDFPFPVPLYGKAYRSANASTEGALNFDNSSENSGNSTLPSTSAPNGSLYPFWDKLIVDAEAGIYWSARGTAPHRQIVVEWRNVQIVFAPANRVTFAAVISEDGSVSYHYKDIGTGMYEGGEGATIGVENETGTEAFLYSYNQKTVTDGMSISFRTTKTGVVTGTVTDANDGKALEGVTVTVTKDGTAAGSAPTAVDGQYLVSVPAGTDTADYAVSFTAAHYSAAGVTRSLKAGGIEVADADLETGVVTAGTKAYTLVLPAGQTRTRPLALSNAGSAVTYQVAEKDGAAWVKPSVTSGTLDSGAGRQLTLTFDTTGATPGSVLTGTLLVNSESARKPVIEIPLKVVVPAYQAALDAGTAGRQVDALGDTWGPDQAYAAGSYGYLGIGNEVRTNKAITGTDEQALYSTARQGAYEYRFDNLPDGVYQVELGFAELTEKAPAKRVFDILAEGTERISNLDLALEAGALAAHDRTFTVTVTDGQLNLRLVAVTGKTLVNKVRISHRPDLSS</sequence>
<dbReference type="InterPro" id="IPR023828">
    <property type="entry name" value="Peptidase_S8_Ser-AS"/>
</dbReference>
<protein>
    <recommendedName>
        <fullName evidence="11">Peptidase</fullName>
    </recommendedName>
</protein>
<keyword evidence="4 5" id="KW-0720">Serine protease</keyword>
<accession>A0ABP6SLL1</accession>
<name>A0ABP6SLL1_9ACTN</name>
<dbReference type="InterPro" id="IPR013784">
    <property type="entry name" value="Carb-bd-like_fold"/>
</dbReference>
<evidence type="ECO:0000313" key="10">
    <source>
        <dbReference type="Proteomes" id="UP001499990"/>
    </source>
</evidence>
<dbReference type="Pfam" id="PF00082">
    <property type="entry name" value="Peptidase_S8"/>
    <property type="match status" value="1"/>
</dbReference>
<keyword evidence="3 5" id="KW-0378">Hydrolase</keyword>
<dbReference type="SUPFAM" id="SSF52743">
    <property type="entry name" value="Subtilisin-like"/>
    <property type="match status" value="1"/>
</dbReference>
<evidence type="ECO:0000259" key="8">
    <source>
        <dbReference type="Pfam" id="PF11721"/>
    </source>
</evidence>
<dbReference type="RefSeq" id="WP_345043731.1">
    <property type="nucleotide sequence ID" value="NZ_BAAAYL010000001.1"/>
</dbReference>
<dbReference type="PROSITE" id="PS51892">
    <property type="entry name" value="SUBTILASE"/>
    <property type="match status" value="1"/>
</dbReference>
<dbReference type="InterPro" id="IPR008979">
    <property type="entry name" value="Galactose-bd-like_sf"/>
</dbReference>
<reference evidence="10" key="1">
    <citation type="journal article" date="2019" name="Int. J. Syst. Evol. Microbiol.">
        <title>The Global Catalogue of Microorganisms (GCM) 10K type strain sequencing project: providing services to taxonomists for standard genome sequencing and annotation.</title>
        <authorList>
            <consortium name="The Broad Institute Genomics Platform"/>
            <consortium name="The Broad Institute Genome Sequencing Center for Infectious Disease"/>
            <person name="Wu L."/>
            <person name="Ma J."/>
        </authorList>
    </citation>
    <scope>NUCLEOTIDE SEQUENCE [LARGE SCALE GENOMIC DNA]</scope>
    <source>
        <strain evidence="10">JCM 9651</strain>
    </source>
</reference>
<dbReference type="Gene3D" id="3.40.50.200">
    <property type="entry name" value="Peptidase S8/S53 domain"/>
    <property type="match status" value="1"/>
</dbReference>
<comment type="similarity">
    <text evidence="1 5">Belongs to the peptidase S8 family.</text>
</comment>
<organism evidence="9 10">
    <name type="scientific">Streptomyces sannanensis</name>
    <dbReference type="NCBI Taxonomy" id="285536"/>
    <lineage>
        <taxon>Bacteria</taxon>
        <taxon>Bacillati</taxon>
        <taxon>Actinomycetota</taxon>
        <taxon>Actinomycetes</taxon>
        <taxon>Kitasatosporales</taxon>
        <taxon>Streptomycetaceae</taxon>
        <taxon>Streptomyces</taxon>
    </lineage>
</organism>
<dbReference type="InterPro" id="IPR036852">
    <property type="entry name" value="Peptidase_S8/S53_dom_sf"/>
</dbReference>
<dbReference type="InterPro" id="IPR050131">
    <property type="entry name" value="Peptidase_S8_subtilisin-like"/>
</dbReference>
<comment type="caution">
    <text evidence="9">The sequence shown here is derived from an EMBL/GenBank/DDBJ whole genome shotgun (WGS) entry which is preliminary data.</text>
</comment>
<dbReference type="CDD" id="cd07481">
    <property type="entry name" value="Peptidases_S8_BacillopeptidaseF-like"/>
    <property type="match status" value="1"/>
</dbReference>
<dbReference type="PANTHER" id="PTHR43806:SF67">
    <property type="entry name" value="EGF-LIKE DOMAIN-CONTAINING PROTEIN"/>
    <property type="match status" value="1"/>
</dbReference>
<dbReference type="PANTHER" id="PTHR43806">
    <property type="entry name" value="PEPTIDASE S8"/>
    <property type="match status" value="1"/>
</dbReference>
<feature type="domain" description="Peptidase S8/S53" evidence="7">
    <location>
        <begin position="199"/>
        <end position="483"/>
    </location>
</feature>
<feature type="active site" description="Charge relay system" evidence="5">
    <location>
        <position position="208"/>
    </location>
</feature>